<dbReference type="AlphaFoldDB" id="A0A2P8DM85"/>
<dbReference type="RefSeq" id="WP_106569051.1">
    <property type="nucleotide sequence ID" value="NZ_PYGF01000019.1"/>
</dbReference>
<keyword evidence="2" id="KW-1185">Reference proteome</keyword>
<sequence>MNFFIDPYVFSFDKESITKIQLEEFIENLIDWKKLIDLNWGSVFKPTETFDILFKHNLFPYIDTLKELVDKYNIDYIQPEEIDKIVNAILNKLPHIEDHCEIFDVLIDNDNFSDIENRNEDFIYLLKKIATILEIDCVINKKNNNKNIIISNGLKEPLIKFDALISLIDSKHQIDLPLAINVEFFHFSNFKLFCSKIEPAIIVINEQSDVCVKMAIYIKLFQIDPNCNYIYEEKEPNFVLHDSFFQSMRNLNFHKDESKINLLLRSLYEEVLNINMKDTHELREGKSGGSNQISHKGYLAWRRDIDYEYHLHYWRKGDELIFTDIVPHNNFKITKI</sequence>
<organism evidence="1 2">
    <name type="scientific">Cecembia rubra</name>
    <dbReference type="NCBI Taxonomy" id="1485585"/>
    <lineage>
        <taxon>Bacteria</taxon>
        <taxon>Pseudomonadati</taxon>
        <taxon>Bacteroidota</taxon>
        <taxon>Cytophagia</taxon>
        <taxon>Cytophagales</taxon>
        <taxon>Cyclobacteriaceae</taxon>
        <taxon>Cecembia</taxon>
    </lineage>
</organism>
<protein>
    <submittedName>
        <fullName evidence="1">Uncharacterized protein</fullName>
    </submittedName>
</protein>
<dbReference type="Proteomes" id="UP000240708">
    <property type="component" value="Unassembled WGS sequence"/>
</dbReference>
<reference evidence="1 2" key="1">
    <citation type="submission" date="2018-03" db="EMBL/GenBank/DDBJ databases">
        <title>Genomic Encyclopedia of Archaeal and Bacterial Type Strains, Phase II (KMG-II): from individual species to whole genera.</title>
        <authorList>
            <person name="Goeker M."/>
        </authorList>
    </citation>
    <scope>NUCLEOTIDE SEQUENCE [LARGE SCALE GENOMIC DNA]</scope>
    <source>
        <strain evidence="1 2">DSM 28057</strain>
    </source>
</reference>
<evidence type="ECO:0000313" key="2">
    <source>
        <dbReference type="Proteomes" id="UP000240708"/>
    </source>
</evidence>
<comment type="caution">
    <text evidence="1">The sequence shown here is derived from an EMBL/GenBank/DDBJ whole genome shotgun (WGS) entry which is preliminary data.</text>
</comment>
<evidence type="ECO:0000313" key="1">
    <source>
        <dbReference type="EMBL" id="PSK98324.1"/>
    </source>
</evidence>
<accession>A0A2P8DM85</accession>
<dbReference type="EMBL" id="PYGF01000019">
    <property type="protein sequence ID" value="PSK98324.1"/>
    <property type="molecule type" value="Genomic_DNA"/>
</dbReference>
<dbReference type="OrthoDB" id="8452205at2"/>
<proteinExistence type="predicted"/>
<name>A0A2P8DM85_9BACT</name>
<gene>
    <name evidence="1" type="ORF">CLV48_11923</name>
</gene>